<protein>
    <submittedName>
        <fullName evidence="1">Uncharacterized protein</fullName>
    </submittedName>
</protein>
<feature type="non-terminal residue" evidence="1">
    <location>
        <position position="28"/>
    </location>
</feature>
<sequence>MDDIDTIGVSTYSMLETLIAENNVREAV</sequence>
<organism evidence="1">
    <name type="scientific">marine metagenome</name>
    <dbReference type="NCBI Taxonomy" id="408172"/>
    <lineage>
        <taxon>unclassified sequences</taxon>
        <taxon>metagenomes</taxon>
        <taxon>ecological metagenomes</taxon>
    </lineage>
</organism>
<evidence type="ECO:0000313" key="1">
    <source>
        <dbReference type="EMBL" id="SVE18782.1"/>
    </source>
</evidence>
<dbReference type="EMBL" id="UINC01200067">
    <property type="protein sequence ID" value="SVE18782.1"/>
    <property type="molecule type" value="Genomic_DNA"/>
</dbReference>
<dbReference type="AlphaFoldDB" id="A0A383BFS8"/>
<accession>A0A383BFS8</accession>
<gene>
    <name evidence="1" type="ORF">METZ01_LOCUS471636</name>
</gene>
<name>A0A383BFS8_9ZZZZ</name>
<reference evidence="1" key="1">
    <citation type="submission" date="2018-05" db="EMBL/GenBank/DDBJ databases">
        <authorList>
            <person name="Lanie J.A."/>
            <person name="Ng W.-L."/>
            <person name="Kazmierczak K.M."/>
            <person name="Andrzejewski T.M."/>
            <person name="Davidsen T.M."/>
            <person name="Wayne K.J."/>
            <person name="Tettelin H."/>
            <person name="Glass J.I."/>
            <person name="Rusch D."/>
            <person name="Podicherti R."/>
            <person name="Tsui H.-C.T."/>
            <person name="Winkler M.E."/>
        </authorList>
    </citation>
    <scope>NUCLEOTIDE SEQUENCE</scope>
</reference>
<proteinExistence type="predicted"/>